<organism evidence="17 18">
    <name type="scientific">Iocasia fonsfrigidae</name>
    <dbReference type="NCBI Taxonomy" id="2682810"/>
    <lineage>
        <taxon>Bacteria</taxon>
        <taxon>Bacillati</taxon>
        <taxon>Bacillota</taxon>
        <taxon>Clostridia</taxon>
        <taxon>Halanaerobiales</taxon>
        <taxon>Halanaerobiaceae</taxon>
        <taxon>Iocasia</taxon>
    </lineage>
</organism>
<dbReference type="HAMAP" id="MF_01019">
    <property type="entry name" value="HisIE"/>
    <property type="match status" value="1"/>
</dbReference>
<dbReference type="Gene3D" id="1.10.287.1080">
    <property type="entry name" value="MazG-like"/>
    <property type="match status" value="1"/>
</dbReference>
<keyword evidence="10 15" id="KW-0547">Nucleotide-binding</keyword>
<feature type="domain" description="Phosphoribosyl-AMP cyclohydrolase" evidence="16">
    <location>
        <begin position="26"/>
        <end position="99"/>
    </location>
</feature>
<dbReference type="Pfam" id="PF01502">
    <property type="entry name" value="PRA-CH"/>
    <property type="match status" value="1"/>
</dbReference>
<evidence type="ECO:0000256" key="3">
    <source>
        <dbReference type="ARBA" id="ARBA00004496"/>
    </source>
</evidence>
<evidence type="ECO:0000256" key="10">
    <source>
        <dbReference type="ARBA" id="ARBA00022741"/>
    </source>
</evidence>
<dbReference type="Proteomes" id="UP000665020">
    <property type="component" value="Chromosome"/>
</dbReference>
<dbReference type="GO" id="GO:0005524">
    <property type="term" value="F:ATP binding"/>
    <property type="evidence" value="ECO:0007669"/>
    <property type="project" value="UniProtKB-KW"/>
</dbReference>
<keyword evidence="14 15" id="KW-0511">Multifunctional enzyme</keyword>
<comment type="pathway">
    <text evidence="4 15">Amino-acid biosynthesis; L-histidine biosynthesis; L-histidine from 5-phospho-alpha-D-ribose 1-diphosphate: step 3/9.</text>
</comment>
<evidence type="ECO:0000256" key="6">
    <source>
        <dbReference type="ARBA" id="ARBA00007731"/>
    </source>
</evidence>
<dbReference type="SUPFAM" id="SSF101386">
    <property type="entry name" value="all-alpha NTP pyrophosphatases"/>
    <property type="match status" value="1"/>
</dbReference>
<comment type="pathway">
    <text evidence="5 15">Amino-acid biosynthesis; L-histidine biosynthesis; L-histidine from 5-phospho-alpha-D-ribose 1-diphosphate: step 2/9.</text>
</comment>
<dbReference type="FunFam" id="3.10.20.810:FF:000001">
    <property type="entry name" value="Histidine biosynthesis bifunctional protein HisIE"/>
    <property type="match status" value="1"/>
</dbReference>
<dbReference type="GO" id="GO:0004635">
    <property type="term" value="F:phosphoribosyl-AMP cyclohydrolase activity"/>
    <property type="evidence" value="ECO:0007669"/>
    <property type="project" value="UniProtKB-UniRule"/>
</dbReference>
<dbReference type="EC" id="3.6.1.31" evidence="15"/>
<keyword evidence="12 15" id="KW-0067">ATP-binding</keyword>
<gene>
    <name evidence="15" type="primary">hisI</name>
    <name evidence="15" type="synonym">hisIE</name>
    <name evidence="17" type="ORF">GM661_14325</name>
</gene>
<dbReference type="GO" id="GO:0000105">
    <property type="term" value="P:L-histidine biosynthetic process"/>
    <property type="evidence" value="ECO:0007669"/>
    <property type="project" value="UniProtKB-UniRule"/>
</dbReference>
<protein>
    <recommendedName>
        <fullName evidence="15">Histidine biosynthesis bifunctional protein HisIE</fullName>
    </recommendedName>
    <domain>
        <recommendedName>
            <fullName evidence="15">Phosphoribosyl-AMP cyclohydrolase</fullName>
            <shortName evidence="15">PRA-CH</shortName>
            <ecNumber evidence="15">3.5.4.19</ecNumber>
        </recommendedName>
    </domain>
    <domain>
        <recommendedName>
            <fullName evidence="15">Phosphoribosyl-ATP pyrophosphatase</fullName>
            <shortName evidence="15">PRA-PH</shortName>
            <ecNumber evidence="15">3.6.1.31</ecNumber>
        </recommendedName>
    </domain>
</protein>
<evidence type="ECO:0000256" key="7">
    <source>
        <dbReference type="ARBA" id="ARBA00008299"/>
    </source>
</evidence>
<evidence type="ECO:0000256" key="1">
    <source>
        <dbReference type="ARBA" id="ARBA00000024"/>
    </source>
</evidence>
<dbReference type="HAMAP" id="MF_01021">
    <property type="entry name" value="HisI"/>
    <property type="match status" value="1"/>
</dbReference>
<dbReference type="UniPathway" id="UPA00031">
    <property type="reaction ID" value="UER00007"/>
</dbReference>
<dbReference type="PANTHER" id="PTHR42945">
    <property type="entry name" value="HISTIDINE BIOSYNTHESIS BIFUNCTIONAL PROTEIN"/>
    <property type="match status" value="1"/>
</dbReference>
<comment type="similarity">
    <text evidence="6 15">In the C-terminal section; belongs to the PRA-PH family.</text>
</comment>
<dbReference type="GO" id="GO:0004636">
    <property type="term" value="F:phosphoribosyl-ATP diphosphatase activity"/>
    <property type="evidence" value="ECO:0007669"/>
    <property type="project" value="UniProtKB-UniRule"/>
</dbReference>
<dbReference type="InterPro" id="IPR021130">
    <property type="entry name" value="PRib-ATP_PPHydrolase-like"/>
</dbReference>
<dbReference type="InterPro" id="IPR038019">
    <property type="entry name" value="PRib_AMP_CycHydrolase_sf"/>
</dbReference>
<dbReference type="Pfam" id="PF01503">
    <property type="entry name" value="PRA-PH"/>
    <property type="match status" value="1"/>
</dbReference>
<dbReference type="KEGG" id="ifn:GM661_14325"/>
<dbReference type="Gene3D" id="3.10.20.810">
    <property type="entry name" value="Phosphoribosyl-AMP cyclohydrolase"/>
    <property type="match status" value="1"/>
</dbReference>
<evidence type="ECO:0000259" key="16">
    <source>
        <dbReference type="Pfam" id="PF01502"/>
    </source>
</evidence>
<dbReference type="SUPFAM" id="SSF141734">
    <property type="entry name" value="HisI-like"/>
    <property type="match status" value="1"/>
</dbReference>
<dbReference type="EC" id="3.5.4.19" evidence="15"/>
<evidence type="ECO:0000313" key="18">
    <source>
        <dbReference type="Proteomes" id="UP000665020"/>
    </source>
</evidence>
<comment type="catalytic activity">
    <reaction evidence="1 15">
        <text>1-(5-phospho-beta-D-ribosyl)-5'-AMP + H2O = 1-(5-phospho-beta-D-ribosyl)-5-[(5-phospho-beta-D-ribosylamino)methylideneamino]imidazole-4-carboxamide</text>
        <dbReference type="Rhea" id="RHEA:20049"/>
        <dbReference type="ChEBI" id="CHEBI:15377"/>
        <dbReference type="ChEBI" id="CHEBI:58435"/>
        <dbReference type="ChEBI" id="CHEBI:59457"/>
        <dbReference type="EC" id="3.5.4.19"/>
    </reaction>
</comment>
<comment type="subcellular location">
    <subcellularLocation>
        <location evidence="3 15">Cytoplasm</location>
    </subcellularLocation>
</comment>
<evidence type="ECO:0000313" key="17">
    <source>
        <dbReference type="EMBL" id="QTM00054.1"/>
    </source>
</evidence>
<dbReference type="GO" id="GO:0005737">
    <property type="term" value="C:cytoplasm"/>
    <property type="evidence" value="ECO:0007669"/>
    <property type="project" value="UniProtKB-SubCell"/>
</dbReference>
<dbReference type="NCBIfam" id="TIGR03188">
    <property type="entry name" value="histidine_hisI"/>
    <property type="match status" value="1"/>
</dbReference>
<evidence type="ECO:0000256" key="15">
    <source>
        <dbReference type="HAMAP-Rule" id="MF_01019"/>
    </source>
</evidence>
<feature type="region of interest" description="Phosphoribosyl-AMP cyclohydrolase" evidence="15">
    <location>
        <begin position="1"/>
        <end position="125"/>
    </location>
</feature>
<name>A0A8A7KDX5_9FIRM</name>
<dbReference type="Gene3D" id="4.10.80.70">
    <property type="match status" value="1"/>
</dbReference>
<keyword evidence="13 15" id="KW-0368">Histidine biosynthesis</keyword>
<dbReference type="RefSeq" id="WP_407929676.1">
    <property type="nucleotide sequence ID" value="NZ_CP046640.1"/>
</dbReference>
<evidence type="ECO:0000256" key="11">
    <source>
        <dbReference type="ARBA" id="ARBA00022801"/>
    </source>
</evidence>
<comment type="catalytic activity">
    <reaction evidence="2 15">
        <text>1-(5-phospho-beta-D-ribosyl)-ATP + H2O = 1-(5-phospho-beta-D-ribosyl)-5'-AMP + diphosphate + H(+)</text>
        <dbReference type="Rhea" id="RHEA:22828"/>
        <dbReference type="ChEBI" id="CHEBI:15377"/>
        <dbReference type="ChEBI" id="CHEBI:15378"/>
        <dbReference type="ChEBI" id="CHEBI:33019"/>
        <dbReference type="ChEBI" id="CHEBI:59457"/>
        <dbReference type="ChEBI" id="CHEBI:73183"/>
        <dbReference type="EC" id="3.6.1.31"/>
    </reaction>
</comment>
<dbReference type="InterPro" id="IPR023019">
    <property type="entry name" value="His_synth_HisIE"/>
</dbReference>
<dbReference type="PANTHER" id="PTHR42945:SF9">
    <property type="entry name" value="HISTIDINE BIOSYNTHESIS BIFUNCTIONAL PROTEIN HISIE"/>
    <property type="match status" value="1"/>
</dbReference>
<sequence>MKNVKFNEKGLIPAILQDSNTKEVLMVAYMNQESLEMTLRSGKATFWSRSRQELWVKGETSGNYQLVEEIRIDCDNDTLLVMVKPLGPACHTGKKSCFYRKLDGQILDNKEDGDSYNYFLEKAVFLKKLYQLIKERKDKPIEGSYTNYLFNEGVDKVCKKVGEEAAEVIIGAKNADHDEIVYEVSDLIYHLLVLLNIYQIPLEDILIELEGRSK</sequence>
<evidence type="ECO:0000256" key="9">
    <source>
        <dbReference type="ARBA" id="ARBA00022605"/>
    </source>
</evidence>
<reference evidence="17" key="1">
    <citation type="submission" date="2019-12" db="EMBL/GenBank/DDBJ databases">
        <authorList>
            <person name="zhang j."/>
            <person name="sun C.M."/>
        </authorList>
    </citation>
    <scope>NUCLEOTIDE SEQUENCE</scope>
    <source>
        <strain evidence="17">NS-1</strain>
    </source>
</reference>
<comment type="similarity">
    <text evidence="7 15">In the N-terminal section; belongs to the PRA-CH family.</text>
</comment>
<dbReference type="InterPro" id="IPR002496">
    <property type="entry name" value="PRib_AMP_CycHydrolase_dom"/>
</dbReference>
<evidence type="ECO:0000256" key="12">
    <source>
        <dbReference type="ARBA" id="ARBA00022840"/>
    </source>
</evidence>
<dbReference type="InterPro" id="IPR026660">
    <property type="entry name" value="PRA-CH"/>
</dbReference>
<dbReference type="AlphaFoldDB" id="A0A8A7KDX5"/>
<dbReference type="InterPro" id="IPR008179">
    <property type="entry name" value="HisE"/>
</dbReference>
<keyword evidence="18" id="KW-1185">Reference proteome</keyword>
<dbReference type="EMBL" id="CP046640">
    <property type="protein sequence ID" value="QTM00054.1"/>
    <property type="molecule type" value="Genomic_DNA"/>
</dbReference>
<evidence type="ECO:0000256" key="5">
    <source>
        <dbReference type="ARBA" id="ARBA00005204"/>
    </source>
</evidence>
<dbReference type="NCBIfam" id="NF002747">
    <property type="entry name" value="PRK02759.1"/>
    <property type="match status" value="1"/>
</dbReference>
<dbReference type="CDD" id="cd11534">
    <property type="entry name" value="NTP-PPase_HisIE_like"/>
    <property type="match status" value="1"/>
</dbReference>
<keyword evidence="8 15" id="KW-0963">Cytoplasm</keyword>
<keyword evidence="11 15" id="KW-0378">Hydrolase</keyword>
<evidence type="ECO:0000256" key="13">
    <source>
        <dbReference type="ARBA" id="ARBA00023102"/>
    </source>
</evidence>
<feature type="region of interest" description="Phosphoribosyl-ATP pyrophosphohydrolase" evidence="15">
    <location>
        <begin position="126"/>
        <end position="214"/>
    </location>
</feature>
<accession>A0A8A7KDX5</accession>
<evidence type="ECO:0000256" key="8">
    <source>
        <dbReference type="ARBA" id="ARBA00022490"/>
    </source>
</evidence>
<dbReference type="NCBIfam" id="NF000768">
    <property type="entry name" value="PRK00051.1"/>
    <property type="match status" value="1"/>
</dbReference>
<dbReference type="HAMAP" id="MF_01020">
    <property type="entry name" value="HisE"/>
    <property type="match status" value="1"/>
</dbReference>
<evidence type="ECO:0000256" key="14">
    <source>
        <dbReference type="ARBA" id="ARBA00023268"/>
    </source>
</evidence>
<evidence type="ECO:0000256" key="2">
    <source>
        <dbReference type="ARBA" id="ARBA00001460"/>
    </source>
</evidence>
<keyword evidence="9 15" id="KW-0028">Amino-acid biosynthesis</keyword>
<proteinExistence type="inferred from homology"/>
<evidence type="ECO:0000256" key="4">
    <source>
        <dbReference type="ARBA" id="ARBA00005169"/>
    </source>
</evidence>